<proteinExistence type="predicted"/>
<dbReference type="EMBL" id="JAWONS010000329">
    <property type="protein sequence ID" value="MDW2800754.1"/>
    <property type="molecule type" value="Genomic_DNA"/>
</dbReference>
<gene>
    <name evidence="2" type="ORF">RZO55_24595</name>
</gene>
<reference evidence="2 3" key="1">
    <citation type="submission" date="2023-10" db="EMBL/GenBank/DDBJ databases">
        <title>A novel Glycoside Hydrolase 43-Like Enzyme from Clostrdium boliviensis is an Endo-xylanase, and a Candidate for Xylooligosaccharides Production from Different Xylan Substrates.</title>
        <authorList>
            <person name="Alvarez M.T."/>
            <person name="Rocabado-Villegas L.R."/>
            <person name="Salas-Veizaga D.M."/>
            <person name="Linares-Pasten J.A."/>
            <person name="Gudmundsdottir E.E."/>
            <person name="Hreggvidsson G.O."/>
            <person name="Adlercreutz P."/>
            <person name="Nordberg Karlsson E."/>
        </authorList>
    </citation>
    <scope>NUCLEOTIDE SEQUENCE [LARGE SCALE GENOMIC DNA]</scope>
    <source>
        <strain evidence="2 3">E-1</strain>
    </source>
</reference>
<organism evidence="2 3">
    <name type="scientific">Clostridium boliviensis</name>
    <dbReference type="NCBI Taxonomy" id="318465"/>
    <lineage>
        <taxon>Bacteria</taxon>
        <taxon>Bacillati</taxon>
        <taxon>Bacillota</taxon>
        <taxon>Clostridia</taxon>
        <taxon>Eubacteriales</taxon>
        <taxon>Clostridiaceae</taxon>
        <taxon>Clostridium</taxon>
    </lineage>
</organism>
<keyword evidence="1" id="KW-0472">Membrane</keyword>
<accession>A0ABU4GSX8</accession>
<protein>
    <submittedName>
        <fullName evidence="2">Uncharacterized protein</fullName>
    </submittedName>
</protein>
<evidence type="ECO:0000256" key="1">
    <source>
        <dbReference type="SAM" id="Phobius"/>
    </source>
</evidence>
<comment type="caution">
    <text evidence="2">The sequence shown here is derived from an EMBL/GenBank/DDBJ whole genome shotgun (WGS) entry which is preliminary data.</text>
</comment>
<keyword evidence="3" id="KW-1185">Reference proteome</keyword>
<keyword evidence="1" id="KW-0812">Transmembrane</keyword>
<name>A0ABU4GSX8_9CLOT</name>
<evidence type="ECO:0000313" key="3">
    <source>
        <dbReference type="Proteomes" id="UP001276854"/>
    </source>
</evidence>
<dbReference type="Proteomes" id="UP001276854">
    <property type="component" value="Unassembled WGS sequence"/>
</dbReference>
<evidence type="ECO:0000313" key="2">
    <source>
        <dbReference type="EMBL" id="MDW2800754.1"/>
    </source>
</evidence>
<keyword evidence="1" id="KW-1133">Transmembrane helix</keyword>
<feature type="transmembrane region" description="Helical" evidence="1">
    <location>
        <begin position="6"/>
        <end position="30"/>
    </location>
</feature>
<sequence length="50" mass="5870">MNKHLLGFYNYTVILTYSGMLIAFLGIYAIPSNNYFKIRNWLLNIRMAPV</sequence>
<dbReference type="RefSeq" id="WP_318066915.1">
    <property type="nucleotide sequence ID" value="NZ_JAWONS010000329.1"/>
</dbReference>